<dbReference type="STRING" id="1325564.NSJP_1510"/>
<keyword evidence="3" id="KW-1185">Reference proteome</keyword>
<proteinExistence type="predicted"/>
<feature type="transmembrane region" description="Helical" evidence="1">
    <location>
        <begin position="40"/>
        <end position="60"/>
    </location>
</feature>
<accession>A0A1W1I3V4</accession>
<reference evidence="2 3" key="1">
    <citation type="submission" date="2017-03" db="EMBL/GenBank/DDBJ databases">
        <authorList>
            <person name="Afonso C.L."/>
            <person name="Miller P.J."/>
            <person name="Scott M.A."/>
            <person name="Spackman E."/>
            <person name="Goraichik I."/>
            <person name="Dimitrov K.M."/>
            <person name="Suarez D.L."/>
            <person name="Swayne D.E."/>
        </authorList>
    </citation>
    <scope>NUCLEOTIDE SEQUENCE [LARGE SCALE GENOMIC DNA]</scope>
    <source>
        <strain evidence="2">Genome sequencing of Nitrospira japonica strain NJ11</strain>
    </source>
</reference>
<keyword evidence="1" id="KW-1133">Transmembrane helix</keyword>
<evidence type="ECO:0000313" key="2">
    <source>
        <dbReference type="EMBL" id="SLM47682.1"/>
    </source>
</evidence>
<gene>
    <name evidence="2" type="ORF">NSJP_1510</name>
</gene>
<evidence type="ECO:0000313" key="3">
    <source>
        <dbReference type="Proteomes" id="UP000192042"/>
    </source>
</evidence>
<evidence type="ECO:0000256" key="1">
    <source>
        <dbReference type="SAM" id="Phobius"/>
    </source>
</evidence>
<organism evidence="2 3">
    <name type="scientific">Nitrospira japonica</name>
    <dbReference type="NCBI Taxonomy" id="1325564"/>
    <lineage>
        <taxon>Bacteria</taxon>
        <taxon>Pseudomonadati</taxon>
        <taxon>Nitrospirota</taxon>
        <taxon>Nitrospiria</taxon>
        <taxon>Nitrospirales</taxon>
        <taxon>Nitrospiraceae</taxon>
        <taxon>Nitrospira</taxon>
    </lineage>
</organism>
<dbReference type="AlphaFoldDB" id="A0A1W1I3V4"/>
<dbReference type="KEGG" id="nja:NSJP_1510"/>
<sequence length="62" mass="6446">MQVGEARIFLPPRVFSSPPAYNGAHPKVFPVKIATIQGRIVLAIVLVGAIPLSPIAGTALSP</sequence>
<dbReference type="EMBL" id="LT828648">
    <property type="protein sequence ID" value="SLM47682.1"/>
    <property type="molecule type" value="Genomic_DNA"/>
</dbReference>
<dbReference type="Proteomes" id="UP000192042">
    <property type="component" value="Chromosome I"/>
</dbReference>
<keyword evidence="1" id="KW-0812">Transmembrane</keyword>
<keyword evidence="1" id="KW-0472">Membrane</keyword>
<name>A0A1W1I3V4_9BACT</name>
<protein>
    <submittedName>
        <fullName evidence="2">Uncharacterized protein</fullName>
    </submittedName>
</protein>